<gene>
    <name evidence="2" type="ORF">AYL99_11990</name>
</gene>
<sequence>MDDSSPQQSSSPETLKSPEQPPSESNSVLYGFADSFLIAVPFQTIVAGLTRKQYVSFHELPLYDGLNQGEVPKNQRRESTKLHDIIPVLHEKVPWDGDDDDFSPRAVPRPTSVADERPSRLVPRKGDYTPNGKVLMQYQSQPSLFSPNTSNTPIWPVSTAYVSLYTADKCYIEGLAKCLKMEMLVLV</sequence>
<proteinExistence type="predicted"/>
<dbReference type="Proteomes" id="UP000078343">
    <property type="component" value="Unassembled WGS sequence"/>
</dbReference>
<name>A0A178Z282_9EURO</name>
<evidence type="ECO:0000313" key="3">
    <source>
        <dbReference type="Proteomes" id="UP000078343"/>
    </source>
</evidence>
<evidence type="ECO:0000256" key="1">
    <source>
        <dbReference type="SAM" id="MobiDB-lite"/>
    </source>
</evidence>
<comment type="caution">
    <text evidence="2">The sequence shown here is derived from an EMBL/GenBank/DDBJ whole genome shotgun (WGS) entry which is preliminary data.</text>
</comment>
<organism evidence="2 3">
    <name type="scientific">Fonsecaea erecta</name>
    <dbReference type="NCBI Taxonomy" id="1367422"/>
    <lineage>
        <taxon>Eukaryota</taxon>
        <taxon>Fungi</taxon>
        <taxon>Dikarya</taxon>
        <taxon>Ascomycota</taxon>
        <taxon>Pezizomycotina</taxon>
        <taxon>Eurotiomycetes</taxon>
        <taxon>Chaetothyriomycetidae</taxon>
        <taxon>Chaetothyriales</taxon>
        <taxon>Herpotrichiellaceae</taxon>
        <taxon>Fonsecaea</taxon>
    </lineage>
</organism>
<dbReference type="AlphaFoldDB" id="A0A178Z282"/>
<feature type="region of interest" description="Disordered" evidence="1">
    <location>
        <begin position="1"/>
        <end position="26"/>
    </location>
</feature>
<protein>
    <submittedName>
        <fullName evidence="2">Uncharacterized protein</fullName>
    </submittedName>
</protein>
<accession>A0A178Z282</accession>
<keyword evidence="3" id="KW-1185">Reference proteome</keyword>
<feature type="region of interest" description="Disordered" evidence="1">
    <location>
        <begin position="97"/>
        <end position="126"/>
    </location>
</feature>
<dbReference type="GeneID" id="30016157"/>
<feature type="compositionally biased region" description="Basic and acidic residues" evidence="1">
    <location>
        <begin position="114"/>
        <end position="126"/>
    </location>
</feature>
<feature type="compositionally biased region" description="Low complexity" evidence="1">
    <location>
        <begin position="1"/>
        <end position="12"/>
    </location>
</feature>
<reference evidence="2 3" key="1">
    <citation type="submission" date="2016-04" db="EMBL/GenBank/DDBJ databases">
        <title>Draft genome of Fonsecaea erecta CBS 125763.</title>
        <authorList>
            <person name="Weiss V.A."/>
            <person name="Vicente V.A."/>
            <person name="Raittz R.T."/>
            <person name="Moreno L.F."/>
            <person name="De Souza E.M."/>
            <person name="Pedrosa F.O."/>
            <person name="Steffens M.B."/>
            <person name="Faoro H."/>
            <person name="Tadra-Sfeir M.Z."/>
            <person name="Najafzadeh M.J."/>
            <person name="Felipe M.S."/>
            <person name="Teixeira M."/>
            <person name="Sun J."/>
            <person name="Xi L."/>
            <person name="Gomes R."/>
            <person name="De Azevedo C.M."/>
            <person name="Salgado C.G."/>
            <person name="Da Silva M.B."/>
            <person name="Nascimento M.F."/>
            <person name="Queiroz-Telles F."/>
            <person name="Attili D.S."/>
            <person name="Gorbushina A."/>
        </authorList>
    </citation>
    <scope>NUCLEOTIDE SEQUENCE [LARGE SCALE GENOMIC DNA]</scope>
    <source>
        <strain evidence="2 3">CBS 125763</strain>
    </source>
</reference>
<evidence type="ECO:0000313" key="2">
    <source>
        <dbReference type="EMBL" id="OAP53804.1"/>
    </source>
</evidence>
<dbReference type="EMBL" id="LVYI01000021">
    <property type="protein sequence ID" value="OAP53804.1"/>
    <property type="molecule type" value="Genomic_DNA"/>
</dbReference>
<dbReference type="RefSeq" id="XP_018687171.1">
    <property type="nucleotide sequence ID" value="XM_018843494.1"/>
</dbReference>